<evidence type="ECO:0000313" key="1">
    <source>
        <dbReference type="EMBL" id="EDL90448.1"/>
    </source>
</evidence>
<name>A6JYQ5_RAT</name>
<accession>A6JYQ5</accession>
<dbReference type="EMBL" id="CH474008">
    <property type="protein sequence ID" value="EDL90448.1"/>
    <property type="molecule type" value="Genomic_DNA"/>
</dbReference>
<organism evidence="1 2">
    <name type="scientific">Rattus norvegicus</name>
    <name type="common">Rat</name>
    <dbReference type="NCBI Taxonomy" id="10116"/>
    <lineage>
        <taxon>Eukaryota</taxon>
        <taxon>Metazoa</taxon>
        <taxon>Chordata</taxon>
        <taxon>Craniata</taxon>
        <taxon>Vertebrata</taxon>
        <taxon>Euteleostomi</taxon>
        <taxon>Mammalia</taxon>
        <taxon>Eutheria</taxon>
        <taxon>Euarchontoglires</taxon>
        <taxon>Glires</taxon>
        <taxon>Rodentia</taxon>
        <taxon>Myomorpha</taxon>
        <taxon>Muroidea</taxon>
        <taxon>Muridae</taxon>
        <taxon>Murinae</taxon>
        <taxon>Rattus</taxon>
    </lineage>
</organism>
<sequence>MKKDQLPVPSPLNPKDHFILTAFLKTFLGHPHPRTNWLRFQDPETFFFVVPHEAGAAHVSPLYLL</sequence>
<proteinExistence type="predicted"/>
<protein>
    <submittedName>
        <fullName evidence="1">RCG50158</fullName>
    </submittedName>
</protein>
<dbReference type="AlphaFoldDB" id="A6JYQ5"/>
<dbReference type="Proteomes" id="UP000234681">
    <property type="component" value="Chromosome 5"/>
</dbReference>
<reference evidence="1 2" key="1">
    <citation type="submission" date="2005-09" db="EMBL/GenBank/DDBJ databases">
        <authorList>
            <person name="Mural R.J."/>
            <person name="Li P.W."/>
            <person name="Adams M.D."/>
            <person name="Amanatides P.G."/>
            <person name="Baden-Tillson H."/>
            <person name="Barnstead M."/>
            <person name="Chin S.H."/>
            <person name="Dew I."/>
            <person name="Evans C.A."/>
            <person name="Ferriera S."/>
            <person name="Flanigan M."/>
            <person name="Fosler C."/>
            <person name="Glodek A."/>
            <person name="Gu Z."/>
            <person name="Holt R.A."/>
            <person name="Jennings D."/>
            <person name="Kraft C.L."/>
            <person name="Lu F."/>
            <person name="Nguyen T."/>
            <person name="Nusskern D.R."/>
            <person name="Pfannkoch C.M."/>
            <person name="Sitter C."/>
            <person name="Sutton G.G."/>
            <person name="Venter J.C."/>
            <person name="Wang Z."/>
            <person name="Woodage T."/>
            <person name="Zheng X.H."/>
            <person name="Zhong F."/>
        </authorList>
    </citation>
    <scope>NUCLEOTIDE SEQUENCE [LARGE SCALE GENOMIC DNA]</scope>
    <source>
        <strain>BN</strain>
        <strain evidence="2">Sprague-Dawley</strain>
    </source>
</reference>
<gene>
    <name evidence="1" type="ORF">rCG_50158</name>
</gene>
<evidence type="ECO:0000313" key="2">
    <source>
        <dbReference type="Proteomes" id="UP000234681"/>
    </source>
</evidence>